<evidence type="ECO:0000256" key="4">
    <source>
        <dbReference type="ARBA" id="ARBA00022692"/>
    </source>
</evidence>
<dbReference type="InterPro" id="IPR011043">
    <property type="entry name" value="Gal_Oxase/kelch_b-propeller"/>
</dbReference>
<evidence type="ECO:0000256" key="9">
    <source>
        <dbReference type="SAM" id="Phobius"/>
    </source>
</evidence>
<evidence type="ECO:0000256" key="6">
    <source>
        <dbReference type="ARBA" id="ARBA00022989"/>
    </source>
</evidence>
<feature type="domain" description="Peptidase S54 rhomboid" evidence="10">
    <location>
        <begin position="351"/>
        <end position="430"/>
    </location>
</feature>
<dbReference type="Pfam" id="PF24681">
    <property type="entry name" value="Kelch_KLHDC2_KLHL20_DRC7"/>
    <property type="match status" value="1"/>
</dbReference>
<dbReference type="PANTHER" id="PTHR46093">
    <property type="entry name" value="ACYL-COA-BINDING DOMAIN-CONTAINING PROTEIN 5"/>
    <property type="match status" value="1"/>
</dbReference>
<keyword evidence="3" id="KW-0880">Kelch repeat</keyword>
<evidence type="ECO:0000256" key="1">
    <source>
        <dbReference type="ARBA" id="ARBA00004141"/>
    </source>
</evidence>
<dbReference type="SUPFAM" id="SSF50965">
    <property type="entry name" value="Galactose oxidase, central domain"/>
    <property type="match status" value="2"/>
</dbReference>
<gene>
    <name evidence="12" type="ORF">BRAA07T31547Z</name>
    <name evidence="11" type="ORF">BRAPAZ1V2_A07P42160.2</name>
</gene>
<dbReference type="EMBL" id="LS974623">
    <property type="protein sequence ID" value="CAG7904572.1"/>
    <property type="molecule type" value="Genomic_DNA"/>
</dbReference>
<feature type="region of interest" description="Disordered" evidence="8">
    <location>
        <begin position="1003"/>
        <end position="1087"/>
    </location>
</feature>
<dbReference type="Gramene" id="A07p42160.2_BraZ1">
    <property type="protein sequence ID" value="A07p42160.2_BraZ1.CDS"/>
    <property type="gene ID" value="A07g42160.2_BraZ1"/>
</dbReference>
<feature type="transmembrane region" description="Helical" evidence="9">
    <location>
        <begin position="394"/>
        <end position="416"/>
    </location>
</feature>
<feature type="transmembrane region" description="Helical" evidence="9">
    <location>
        <begin position="262"/>
        <end position="281"/>
    </location>
</feature>
<name>A0A3P6BKY8_BRACM</name>
<evidence type="ECO:0000256" key="2">
    <source>
        <dbReference type="ARBA" id="ARBA00009045"/>
    </source>
</evidence>
<organism evidence="12">
    <name type="scientific">Brassica campestris</name>
    <name type="common">Field mustard</name>
    <dbReference type="NCBI Taxonomy" id="3711"/>
    <lineage>
        <taxon>Eukaryota</taxon>
        <taxon>Viridiplantae</taxon>
        <taxon>Streptophyta</taxon>
        <taxon>Embryophyta</taxon>
        <taxon>Tracheophyta</taxon>
        <taxon>Spermatophyta</taxon>
        <taxon>Magnoliopsida</taxon>
        <taxon>eudicotyledons</taxon>
        <taxon>Gunneridae</taxon>
        <taxon>Pentapetalae</taxon>
        <taxon>rosids</taxon>
        <taxon>malvids</taxon>
        <taxon>Brassicales</taxon>
        <taxon>Brassicaceae</taxon>
        <taxon>Brassiceae</taxon>
        <taxon>Brassica</taxon>
    </lineage>
</organism>
<keyword evidence="6 9" id="KW-1133">Transmembrane helix</keyword>
<comment type="similarity">
    <text evidence="2">Belongs to the peptidase S54 family.</text>
</comment>
<keyword evidence="4 9" id="KW-0812">Transmembrane</keyword>
<evidence type="ECO:0000256" key="8">
    <source>
        <dbReference type="SAM" id="MobiDB-lite"/>
    </source>
</evidence>
<feature type="domain" description="Peptidase S54 rhomboid" evidence="10">
    <location>
        <begin position="160"/>
        <end position="310"/>
    </location>
</feature>
<dbReference type="GO" id="GO:0004252">
    <property type="term" value="F:serine-type endopeptidase activity"/>
    <property type="evidence" value="ECO:0007669"/>
    <property type="project" value="InterPro"/>
</dbReference>
<evidence type="ECO:0000256" key="5">
    <source>
        <dbReference type="ARBA" id="ARBA00022737"/>
    </source>
</evidence>
<feature type="transmembrane region" description="Helical" evidence="9">
    <location>
        <begin position="161"/>
        <end position="187"/>
    </location>
</feature>
<dbReference type="InterPro" id="IPR035952">
    <property type="entry name" value="Rhomboid-like_sf"/>
</dbReference>
<sequence length="1087" mass="118875">MHALFSRRFVVVVGSSSSSSSQLTKSLMKKKKLAFSHLSQSRHVLSHLLPSSGLASSSSSVGLRSEKINNTLRRNTHLKQKPGSLLEARAGFFDPQLPPKPWVFTGFQKRGWKSWFNGANGVVFGLIIANAAVFTMWKVYDREWMIKNFALSLKSFMTGRIHTLITSGFSNVGTSQLIMNMIGLYYFGTRIARTLGPVYLLKLYIAGSLAGSLLFLSAHAVMAILKSQGVSYKGQSKPIGLLGPQGSVYAIALLDMCLYPKVTTYFAFICRVPVMLVILSFENKVLKVLDGEQKRITMGMIHAVGGAMVAAIAWRRIKKANAAVFAMWNVYDKLWMVKNFVLSLKTLMTGRIHTLITSGFSNVDTSQLIVNMFGVYYFGSSIARTLGPVYLLKLYFAGTLAGSLLFVSVHGVMAILKLHGFIQGSIKTHPFTGKFTIHPGPVYAITLLDICLYPKVSTYFAFIFRVPIMIGILALGQDLLKVLEVKFPALSQPKGRIFLLYFPGKKMRWERVRRQNQQVGLGDSSSGPGKRWGHTCNAIKGGRFVYVFGGFGRDDCLTNQVHVFDAGTQIWTKPVIRGVPPSPRDSHSCTTVGDHLFVFGGTDGKNHLNDLHVLDTSSHTWKCVDVRGEGPEAREAHSATLVGKRIFIFGGCGKASGSDDEVFYNDLYTLNTETLTWQRAVTAGNPPSARDSHTCSTWKNKIIVVGGEDLDDYYYSDVHILDTETFVWKQMKTSGQVLTPRAGHVTVAIERNLFVFGGFTDSQNLYDDLYVLDVETGVWSKLVHAMEEGPSARFSAGAVCLGPYKAGSFFFVGGCNKNLEPLDDIYYLHTDGGYNARFDQTPGRFSLRKQMKLKCQAQKLAVAGTSTNQGVETLPMSIGSMYQGKTVFHARVTENVPLGYSIETIIDGKVLRGFLFSNRQSSVQTVDPSVSSGRKRPAVTDFDCDHGAKSLRTLSEDAAGSSQQAGPVDPSDDASKKVADSDVMDTPMIDTADANVNIARPQEAETAAVTSDVKDQDPSQLNMDGVNAEPSPVNLDQGNVEPLSNETSTDVGAATEAGPRGDSSPQNQDEGTVAAEDAEADQKPQPH</sequence>
<dbReference type="Gene3D" id="2.120.10.80">
    <property type="entry name" value="Kelch-type beta propeller"/>
    <property type="match status" value="2"/>
</dbReference>
<evidence type="ECO:0000313" key="12">
    <source>
        <dbReference type="EMBL" id="VDD02070.1"/>
    </source>
</evidence>
<evidence type="ECO:0000259" key="10">
    <source>
        <dbReference type="Pfam" id="PF01694"/>
    </source>
</evidence>
<reference evidence="12" key="1">
    <citation type="submission" date="2018-11" db="EMBL/GenBank/DDBJ databases">
        <authorList>
            <consortium name="Genoscope - CEA"/>
            <person name="William W."/>
        </authorList>
    </citation>
    <scope>NUCLEOTIDE SEQUENCE</scope>
</reference>
<comment type="subcellular location">
    <subcellularLocation>
        <location evidence="1">Membrane</location>
        <topology evidence="1">Multi-pass membrane protein</topology>
    </subcellularLocation>
</comment>
<dbReference type="InterPro" id="IPR022764">
    <property type="entry name" value="Peptidase_S54_rhomboid_dom"/>
</dbReference>
<evidence type="ECO:0000256" key="3">
    <source>
        <dbReference type="ARBA" id="ARBA00022441"/>
    </source>
</evidence>
<keyword evidence="7 9" id="KW-0472">Membrane</keyword>
<dbReference type="InterPro" id="IPR015915">
    <property type="entry name" value="Kelch-typ_b-propeller"/>
</dbReference>
<keyword evidence="5" id="KW-0677">Repeat</keyword>
<dbReference type="Pfam" id="PF01694">
    <property type="entry name" value="Rhomboid"/>
    <property type="match status" value="2"/>
</dbReference>
<dbReference type="PANTHER" id="PTHR46093:SF9">
    <property type="entry name" value="DCD DOMAIN-CONTAINING PROTEIN"/>
    <property type="match status" value="1"/>
</dbReference>
<feature type="region of interest" description="Disordered" evidence="8">
    <location>
        <begin position="922"/>
        <end position="987"/>
    </location>
</feature>
<feature type="transmembrane region" description="Helical" evidence="9">
    <location>
        <begin position="199"/>
        <end position="225"/>
    </location>
</feature>
<protein>
    <recommendedName>
        <fullName evidence="10">Peptidase S54 rhomboid domain-containing protein</fullName>
    </recommendedName>
</protein>
<dbReference type="SUPFAM" id="SSF144091">
    <property type="entry name" value="Rhomboid-like"/>
    <property type="match status" value="2"/>
</dbReference>
<dbReference type="EMBL" id="LR031574">
    <property type="protein sequence ID" value="VDD02070.1"/>
    <property type="molecule type" value="Genomic_DNA"/>
</dbReference>
<feature type="compositionally biased region" description="Polar residues" evidence="8">
    <location>
        <begin position="922"/>
        <end position="932"/>
    </location>
</feature>
<feature type="transmembrane region" description="Helical" evidence="9">
    <location>
        <begin position="296"/>
        <end position="314"/>
    </location>
</feature>
<proteinExistence type="inferred from homology"/>
<feature type="compositionally biased region" description="Polar residues" evidence="8">
    <location>
        <begin position="1034"/>
        <end position="1050"/>
    </location>
</feature>
<feature type="transmembrane region" description="Helical" evidence="9">
    <location>
        <begin position="122"/>
        <end position="140"/>
    </location>
</feature>
<accession>A0A3P6BKY8</accession>
<evidence type="ECO:0000313" key="11">
    <source>
        <dbReference type="EMBL" id="CAG7904572.1"/>
    </source>
</evidence>
<dbReference type="GO" id="GO:0016020">
    <property type="term" value="C:membrane"/>
    <property type="evidence" value="ECO:0007669"/>
    <property type="project" value="UniProtKB-SubCell"/>
</dbReference>
<dbReference type="Gene3D" id="1.20.1540.10">
    <property type="entry name" value="Rhomboid-like"/>
    <property type="match status" value="2"/>
</dbReference>
<evidence type="ECO:0000256" key="7">
    <source>
        <dbReference type="ARBA" id="ARBA00023136"/>
    </source>
</evidence>
<dbReference type="Proteomes" id="UP000694005">
    <property type="component" value="Chromosome A07"/>
</dbReference>
<dbReference type="AlphaFoldDB" id="A0A3P6BKY8"/>